<feature type="signal peptide" evidence="1">
    <location>
        <begin position="1"/>
        <end position="21"/>
    </location>
</feature>
<protein>
    <submittedName>
        <fullName evidence="2">DUF3575 domain-containing protein</fullName>
    </submittedName>
</protein>
<dbReference type="EMBL" id="JADIMA010000082">
    <property type="protein sequence ID" value="MBO8473563.1"/>
    <property type="molecule type" value="Genomic_DNA"/>
</dbReference>
<keyword evidence="1" id="KW-0732">Signal</keyword>
<reference evidence="2" key="2">
    <citation type="journal article" date="2021" name="PeerJ">
        <title>Extensive microbial diversity within the chicken gut microbiome revealed by metagenomics and culture.</title>
        <authorList>
            <person name="Gilroy R."/>
            <person name="Ravi A."/>
            <person name="Getino M."/>
            <person name="Pursley I."/>
            <person name="Horton D.L."/>
            <person name="Alikhan N.F."/>
            <person name="Baker D."/>
            <person name="Gharbi K."/>
            <person name="Hall N."/>
            <person name="Watson M."/>
            <person name="Adriaenssens E.M."/>
            <person name="Foster-Nyarko E."/>
            <person name="Jarju S."/>
            <person name="Secka A."/>
            <person name="Antonio M."/>
            <person name="Oren A."/>
            <person name="Chaudhuri R.R."/>
            <person name="La Ragione R."/>
            <person name="Hildebrand F."/>
            <person name="Pallen M.J."/>
        </authorList>
    </citation>
    <scope>NUCLEOTIDE SEQUENCE</scope>
    <source>
        <strain evidence="2">B1-8020</strain>
    </source>
</reference>
<dbReference type="AlphaFoldDB" id="A0A9D9IKL7"/>
<accession>A0A9D9IKL7</accession>
<name>A0A9D9IKL7_9BACT</name>
<dbReference type="Gene3D" id="3.30.1330.60">
    <property type="entry name" value="OmpA-like domain"/>
    <property type="match status" value="1"/>
</dbReference>
<evidence type="ECO:0000256" key="1">
    <source>
        <dbReference type="SAM" id="SignalP"/>
    </source>
</evidence>
<dbReference type="InterPro" id="IPR036737">
    <property type="entry name" value="OmpA-like_sf"/>
</dbReference>
<organism evidence="2 3">
    <name type="scientific">Candidatus Merdivivens pullicola</name>
    <dbReference type="NCBI Taxonomy" id="2840872"/>
    <lineage>
        <taxon>Bacteria</taxon>
        <taxon>Pseudomonadati</taxon>
        <taxon>Bacteroidota</taxon>
        <taxon>Bacteroidia</taxon>
        <taxon>Bacteroidales</taxon>
        <taxon>Muribaculaceae</taxon>
        <taxon>Muribaculaceae incertae sedis</taxon>
        <taxon>Candidatus Merdivivens</taxon>
    </lineage>
</organism>
<feature type="chain" id="PRO_5039600813" evidence="1">
    <location>
        <begin position="22"/>
        <end position="424"/>
    </location>
</feature>
<dbReference type="Proteomes" id="UP000823604">
    <property type="component" value="Unassembled WGS sequence"/>
</dbReference>
<sequence>MAKRLPLTMLLAFMLCCIAAAQKKDIPVNAPAIGYKWYPRYVTFLPYHQLDSVLAYAETDIVPVIYSVNKYELIPNAQTDSIADLLDRIIIDPRIKLAYVWIGGSASPEGPADWNMELGEFRARALGDWLLDNTSLPGSSLRIENLGEDWNSVARILSEKDFPNREEILRIISDESDNNERKRLIRELDGGRTWTKMIHELFTPLRNSRLVIVCNSELLTKISVAHPSAPRPYSSPEFAPGRREIKLPPEYRFISLKTNALFLGALTANLGFEVGLWRKWSLDVPVFYSPYDITPTRKLRLLATQPEIRFWPKKGGEGHFIGLHTHVAGFNVAINDNGRYQDPNHALWGMGISYGYAINLGAEKRWSIEFNIGAGFAEYDYDIYRNWENGPKVGSGSDWYWGITRAGISISYKWYVEKKNGRGI</sequence>
<dbReference type="SUPFAM" id="SSF103088">
    <property type="entry name" value="OmpA-like"/>
    <property type="match status" value="1"/>
</dbReference>
<proteinExistence type="predicted"/>
<evidence type="ECO:0000313" key="3">
    <source>
        <dbReference type="Proteomes" id="UP000823604"/>
    </source>
</evidence>
<comment type="caution">
    <text evidence="2">The sequence shown here is derived from an EMBL/GenBank/DDBJ whole genome shotgun (WGS) entry which is preliminary data.</text>
</comment>
<dbReference type="Pfam" id="PF12099">
    <property type="entry name" value="DUF3575"/>
    <property type="match status" value="1"/>
</dbReference>
<dbReference type="InterPro" id="IPR021958">
    <property type="entry name" value="DUF3575"/>
</dbReference>
<gene>
    <name evidence="2" type="ORF">IAB81_08080</name>
</gene>
<reference evidence="2" key="1">
    <citation type="submission" date="2020-10" db="EMBL/GenBank/DDBJ databases">
        <authorList>
            <person name="Gilroy R."/>
        </authorList>
    </citation>
    <scope>NUCLEOTIDE SEQUENCE</scope>
    <source>
        <strain evidence="2">B1-8020</strain>
    </source>
</reference>
<evidence type="ECO:0000313" key="2">
    <source>
        <dbReference type="EMBL" id="MBO8473563.1"/>
    </source>
</evidence>